<evidence type="ECO:0000313" key="9">
    <source>
        <dbReference type="EMBL" id="EEO29591.1"/>
    </source>
</evidence>
<keyword evidence="10" id="KW-1185">Reference proteome</keyword>
<dbReference type="GO" id="GO:0002953">
    <property type="term" value="F:5'-deoxynucleotidase activity"/>
    <property type="evidence" value="ECO:0007669"/>
    <property type="project" value="UniProtKB-EC"/>
</dbReference>
<sequence>MEPLEKQLEFIKEAEGLKSVVREAWASTGRRESTAEHSWRLALLAGLLAPSFNVDIGKTLMMCLIHDLGELYIGDISAAALPDETGKHLAEERDVKHVLSLLPTEQKETLFALWQEYNDNTSPEARLVKALDKAETIIQHNQGKNPPDFDYEFNLEYGKPYFTGHPLLRQLRDILDTETASHVREKTGAHGKQVEP</sequence>
<evidence type="ECO:0000256" key="3">
    <source>
        <dbReference type="ARBA" id="ARBA00001941"/>
    </source>
</evidence>
<keyword evidence="6" id="KW-0479">Metal-binding</keyword>
<dbReference type="InterPro" id="IPR039356">
    <property type="entry name" value="YfbR/HDDC2"/>
</dbReference>
<dbReference type="OrthoDB" id="9796032at2"/>
<evidence type="ECO:0000256" key="4">
    <source>
        <dbReference type="ARBA" id="ARBA00011738"/>
    </source>
</evidence>
<dbReference type="PANTHER" id="PTHR11845:SF13">
    <property type="entry name" value="5'-DEOXYNUCLEOTIDASE HDDC2"/>
    <property type="match status" value="1"/>
</dbReference>
<evidence type="ECO:0000256" key="7">
    <source>
        <dbReference type="ARBA" id="ARBA00022801"/>
    </source>
</evidence>
<accession>C3X8R5</accession>
<dbReference type="GO" id="GO:0005737">
    <property type="term" value="C:cytoplasm"/>
    <property type="evidence" value="ECO:0007669"/>
    <property type="project" value="TreeGrafter"/>
</dbReference>
<dbReference type="GO" id="GO:0046872">
    <property type="term" value="F:metal ion binding"/>
    <property type="evidence" value="ECO:0007669"/>
    <property type="project" value="UniProtKB-KW"/>
</dbReference>
<comment type="subunit">
    <text evidence="4">Homodimer.</text>
</comment>
<dbReference type="AlphaFoldDB" id="C3X8R5"/>
<evidence type="ECO:0000259" key="8">
    <source>
        <dbReference type="SMART" id="SM00471"/>
    </source>
</evidence>
<dbReference type="Pfam" id="PF13023">
    <property type="entry name" value="HD_3"/>
    <property type="match status" value="1"/>
</dbReference>
<comment type="catalytic activity">
    <reaction evidence="1">
        <text>a 2'-deoxyribonucleoside 5'-phosphate + H2O = a 2'-deoxyribonucleoside + phosphate</text>
        <dbReference type="Rhea" id="RHEA:36167"/>
        <dbReference type="ChEBI" id="CHEBI:15377"/>
        <dbReference type="ChEBI" id="CHEBI:18274"/>
        <dbReference type="ChEBI" id="CHEBI:43474"/>
        <dbReference type="ChEBI" id="CHEBI:65317"/>
        <dbReference type="EC" id="3.1.3.89"/>
    </reaction>
</comment>
<dbReference type="eggNOG" id="COG1896">
    <property type="taxonomic scope" value="Bacteria"/>
</dbReference>
<dbReference type="EC" id="3.1.3.89" evidence="5"/>
<evidence type="ECO:0000256" key="5">
    <source>
        <dbReference type="ARBA" id="ARBA00012964"/>
    </source>
</evidence>
<evidence type="ECO:0000313" key="10">
    <source>
        <dbReference type="Proteomes" id="UP000005089"/>
    </source>
</evidence>
<dbReference type="SMART" id="SM00471">
    <property type="entry name" value="HDc"/>
    <property type="match status" value="1"/>
</dbReference>
<dbReference type="EMBL" id="GG658170">
    <property type="protein sequence ID" value="EEO29591.1"/>
    <property type="molecule type" value="Genomic_DNA"/>
</dbReference>
<dbReference type="GeneID" id="77135470"/>
<keyword evidence="7" id="KW-0378">Hydrolase</keyword>
<dbReference type="Gene3D" id="1.10.3210.10">
    <property type="entry name" value="Hypothetical protein af1432"/>
    <property type="match status" value="1"/>
</dbReference>
<dbReference type="Proteomes" id="UP000005089">
    <property type="component" value="Unassembled WGS sequence"/>
</dbReference>
<dbReference type="SUPFAM" id="SSF109604">
    <property type="entry name" value="HD-domain/PDEase-like"/>
    <property type="match status" value="1"/>
</dbReference>
<evidence type="ECO:0000256" key="6">
    <source>
        <dbReference type="ARBA" id="ARBA00022723"/>
    </source>
</evidence>
<protein>
    <recommendedName>
        <fullName evidence="5">5'-deoxynucleotidase</fullName>
        <ecNumber evidence="5">3.1.3.89</ecNumber>
    </recommendedName>
</protein>
<dbReference type="InterPro" id="IPR003607">
    <property type="entry name" value="HD/PDEase_dom"/>
</dbReference>
<name>C3X8R5_OXAFO</name>
<evidence type="ECO:0000256" key="2">
    <source>
        <dbReference type="ARBA" id="ARBA00001936"/>
    </source>
</evidence>
<comment type="cofactor">
    <cofactor evidence="2">
        <name>Mn(2+)</name>
        <dbReference type="ChEBI" id="CHEBI:29035"/>
    </cofactor>
</comment>
<dbReference type="InterPro" id="IPR006674">
    <property type="entry name" value="HD_domain"/>
</dbReference>
<reference evidence="9 10" key="1">
    <citation type="submission" date="2009-02" db="EMBL/GenBank/DDBJ databases">
        <title>The Genome Sequence of Oxalobacter formigenes OXCC13.</title>
        <authorList>
            <consortium name="The Broad Institute Genome Sequencing Platform"/>
            <person name="Ward D."/>
            <person name="Young S.K."/>
            <person name="Kodira C.D."/>
            <person name="Zeng Q."/>
            <person name="Koehrsen M."/>
            <person name="Alvarado L."/>
            <person name="Berlin A."/>
            <person name="Borenstein D."/>
            <person name="Chen Z."/>
            <person name="Engels R."/>
            <person name="Freedman E."/>
            <person name="Gellesch M."/>
            <person name="Goldberg J."/>
            <person name="Griggs A."/>
            <person name="Gujja S."/>
            <person name="Heiman D."/>
            <person name="Hepburn T."/>
            <person name="Howarth C."/>
            <person name="Jen D."/>
            <person name="Larson L."/>
            <person name="Lewis B."/>
            <person name="Mehta T."/>
            <person name="Park D."/>
            <person name="Pearson M."/>
            <person name="Roberts A."/>
            <person name="Saif S."/>
            <person name="Shea T."/>
            <person name="Shenoy N."/>
            <person name="Sisk P."/>
            <person name="Stolte C."/>
            <person name="Sykes S."/>
            <person name="Walk T."/>
            <person name="White J."/>
            <person name="Yandava C."/>
            <person name="Allison M.J."/>
            <person name="Lander E."/>
            <person name="Nusbaum C."/>
            <person name="Galagan J."/>
            <person name="Birren B."/>
        </authorList>
    </citation>
    <scope>NUCLEOTIDE SEQUENCE [LARGE SCALE GENOMIC DNA]</scope>
    <source>
        <strain evidence="9 10">OXCC13</strain>
    </source>
</reference>
<dbReference type="PANTHER" id="PTHR11845">
    <property type="entry name" value="5'-DEOXYNUCLEOTIDASE HDDC2"/>
    <property type="match status" value="1"/>
</dbReference>
<dbReference type="RefSeq" id="WP_005880179.1">
    <property type="nucleotide sequence ID" value="NZ_CP019430.1"/>
</dbReference>
<feature type="domain" description="HD/PDEase" evidence="8">
    <location>
        <begin position="30"/>
        <end position="146"/>
    </location>
</feature>
<gene>
    <name evidence="9" type="ORF">OFBG_00619</name>
</gene>
<evidence type="ECO:0000256" key="1">
    <source>
        <dbReference type="ARBA" id="ARBA00001638"/>
    </source>
</evidence>
<organism evidence="9 10">
    <name type="scientific">Oxalobacter formigenes OXCC13</name>
    <dbReference type="NCBI Taxonomy" id="556269"/>
    <lineage>
        <taxon>Bacteria</taxon>
        <taxon>Pseudomonadati</taxon>
        <taxon>Pseudomonadota</taxon>
        <taxon>Betaproteobacteria</taxon>
        <taxon>Burkholderiales</taxon>
        <taxon>Oxalobacteraceae</taxon>
        <taxon>Oxalobacter</taxon>
    </lineage>
</organism>
<proteinExistence type="predicted"/>
<dbReference type="HOGENOM" id="CLU_039453_5_0_4"/>
<comment type="cofactor">
    <cofactor evidence="3">
        <name>Co(2+)</name>
        <dbReference type="ChEBI" id="CHEBI:48828"/>
    </cofactor>
</comment>